<evidence type="ECO:0000313" key="2">
    <source>
        <dbReference type="EMBL" id="VDP33483.1"/>
    </source>
</evidence>
<dbReference type="OrthoDB" id="5857754at2759"/>
<dbReference type="AlphaFoldDB" id="A0A183GIV0"/>
<evidence type="ECO:0000256" key="1">
    <source>
        <dbReference type="SAM" id="MobiDB-lite"/>
    </source>
</evidence>
<feature type="compositionally biased region" description="Polar residues" evidence="1">
    <location>
        <begin position="346"/>
        <end position="355"/>
    </location>
</feature>
<accession>A0A183GIV0</accession>
<dbReference type="WBParaSite" id="HPBE_0002257901-mRNA-1">
    <property type="protein sequence ID" value="HPBE_0002257901-mRNA-1"/>
    <property type="gene ID" value="HPBE_0002257901"/>
</dbReference>
<reference evidence="2 3" key="1">
    <citation type="submission" date="2018-11" db="EMBL/GenBank/DDBJ databases">
        <authorList>
            <consortium name="Pathogen Informatics"/>
        </authorList>
    </citation>
    <scope>NUCLEOTIDE SEQUENCE [LARGE SCALE GENOMIC DNA]</scope>
</reference>
<organism evidence="3 4">
    <name type="scientific">Heligmosomoides polygyrus</name>
    <name type="common">Parasitic roundworm</name>
    <dbReference type="NCBI Taxonomy" id="6339"/>
    <lineage>
        <taxon>Eukaryota</taxon>
        <taxon>Metazoa</taxon>
        <taxon>Ecdysozoa</taxon>
        <taxon>Nematoda</taxon>
        <taxon>Chromadorea</taxon>
        <taxon>Rhabditida</taxon>
        <taxon>Rhabditina</taxon>
        <taxon>Rhabditomorpha</taxon>
        <taxon>Strongyloidea</taxon>
        <taxon>Heligmosomidae</taxon>
        <taxon>Heligmosomoides</taxon>
    </lineage>
</organism>
<name>A0A183GIV0_HELPZ</name>
<feature type="region of interest" description="Disordered" evidence="1">
    <location>
        <begin position="387"/>
        <end position="414"/>
    </location>
</feature>
<evidence type="ECO:0000313" key="4">
    <source>
        <dbReference type="WBParaSite" id="HPBE_0002257901-mRNA-1"/>
    </source>
</evidence>
<dbReference type="Proteomes" id="UP000050761">
    <property type="component" value="Unassembled WGS sequence"/>
</dbReference>
<gene>
    <name evidence="2" type="ORF">HPBE_LOCUS22578</name>
</gene>
<dbReference type="EMBL" id="UZAH01034138">
    <property type="protein sequence ID" value="VDP33483.1"/>
    <property type="molecule type" value="Genomic_DNA"/>
</dbReference>
<keyword evidence="3" id="KW-1185">Reference proteome</keyword>
<protein>
    <submittedName>
        <fullName evidence="4">Nucleotid_trans domain-containing protein</fullName>
    </submittedName>
</protein>
<evidence type="ECO:0000313" key="3">
    <source>
        <dbReference type="Proteomes" id="UP000050761"/>
    </source>
</evidence>
<reference evidence="4" key="2">
    <citation type="submission" date="2019-09" db="UniProtKB">
        <authorList>
            <consortium name="WormBaseParasite"/>
        </authorList>
    </citation>
    <scope>IDENTIFICATION</scope>
</reference>
<feature type="region of interest" description="Disordered" evidence="1">
    <location>
        <begin position="339"/>
        <end position="362"/>
    </location>
</feature>
<proteinExistence type="predicted"/>
<accession>A0A3P8GGK5</accession>
<sequence length="414" mass="47066">MRIHVLDFRTAFSTASDVHHVDWSCPGKLTCQGTEVNCSTNVSLQDVIPNAPFGSLKFSSPFELCRLLSVLTQSHVPESWRTARLLDRTYDLLTPSGLGLALAFYRQHCVHMTLSSVSEAGFLLPEHPPRGKCDPYNMATLSRYATQYAEVHPWTSSSWMELRKRKNLIILPAGFDNVLRSLKTENQKAVVLKKPEDIQPDWFIDNLSSVVLFSPAEFAGTLRWRGAWTLLLQQVARGVELITLAGPQNDQDWRKSVDMLRDLCEETVSQRPTLQSRIRCLLPLRSQLEAIGTGFRSATYEHGKMFTESTAKRFWTTTLTQQSAFLKLEPFQRTYENKFSQRPAWTPSNHQSSWRGKQRRGVPHLKAQRLPLADHQLQKIGEELLRMVPHQRTGSHTRPSGGRGRGTKGSFKRA</sequence>